<evidence type="ECO:0000313" key="1">
    <source>
        <dbReference type="EMBL" id="KZS22005.1"/>
    </source>
</evidence>
<name>A0A162T901_9CRUS</name>
<dbReference type="EMBL" id="LRGB01000005">
    <property type="protein sequence ID" value="KZS22005.1"/>
    <property type="molecule type" value="Genomic_DNA"/>
</dbReference>
<reference evidence="1 2" key="1">
    <citation type="submission" date="2016-03" db="EMBL/GenBank/DDBJ databases">
        <title>EvidentialGene: Evidence-directed Construction of Genes on Genomes.</title>
        <authorList>
            <person name="Gilbert D.G."/>
            <person name="Choi J.-H."/>
            <person name="Mockaitis K."/>
            <person name="Colbourne J."/>
            <person name="Pfrender M."/>
        </authorList>
    </citation>
    <scope>NUCLEOTIDE SEQUENCE [LARGE SCALE GENOMIC DNA]</scope>
    <source>
        <strain evidence="1 2">Xinb3</strain>
        <tissue evidence="1">Complete organism</tissue>
    </source>
</reference>
<proteinExistence type="predicted"/>
<protein>
    <submittedName>
        <fullName evidence="1">Uncharacterized protein</fullName>
    </submittedName>
</protein>
<sequence>MQLFKFLECMELQIMMLTMCWQMRTCDKVSRNFQTGPQFLRFLLVENLLVVVIFCYRCTRTVN</sequence>
<dbReference type="Proteomes" id="UP000076858">
    <property type="component" value="Unassembled WGS sequence"/>
</dbReference>
<evidence type="ECO:0000313" key="2">
    <source>
        <dbReference type="Proteomes" id="UP000076858"/>
    </source>
</evidence>
<accession>A0A162T901</accession>
<keyword evidence="2" id="KW-1185">Reference proteome</keyword>
<organism evidence="1 2">
    <name type="scientific">Daphnia magna</name>
    <dbReference type="NCBI Taxonomy" id="35525"/>
    <lineage>
        <taxon>Eukaryota</taxon>
        <taxon>Metazoa</taxon>
        <taxon>Ecdysozoa</taxon>
        <taxon>Arthropoda</taxon>
        <taxon>Crustacea</taxon>
        <taxon>Branchiopoda</taxon>
        <taxon>Diplostraca</taxon>
        <taxon>Cladocera</taxon>
        <taxon>Anomopoda</taxon>
        <taxon>Daphniidae</taxon>
        <taxon>Daphnia</taxon>
    </lineage>
</organism>
<gene>
    <name evidence="1" type="ORF">APZ42_010860</name>
</gene>
<comment type="caution">
    <text evidence="1">The sequence shown here is derived from an EMBL/GenBank/DDBJ whole genome shotgun (WGS) entry which is preliminary data.</text>
</comment>
<dbReference type="AlphaFoldDB" id="A0A162T901"/>